<accession>A0ABV9WA64</accession>
<evidence type="ECO:0000256" key="2">
    <source>
        <dbReference type="SAM" id="Phobius"/>
    </source>
</evidence>
<feature type="region of interest" description="Disordered" evidence="1">
    <location>
        <begin position="47"/>
        <end position="123"/>
    </location>
</feature>
<feature type="compositionally biased region" description="Basic and acidic residues" evidence="1">
    <location>
        <begin position="47"/>
        <end position="75"/>
    </location>
</feature>
<evidence type="ECO:0008006" key="5">
    <source>
        <dbReference type="Google" id="ProtNLM"/>
    </source>
</evidence>
<evidence type="ECO:0000313" key="4">
    <source>
        <dbReference type="Proteomes" id="UP001595912"/>
    </source>
</evidence>
<feature type="region of interest" description="Disordered" evidence="1">
    <location>
        <begin position="19"/>
        <end position="38"/>
    </location>
</feature>
<organism evidence="3 4">
    <name type="scientific">Dactylosporangium cerinum</name>
    <dbReference type="NCBI Taxonomy" id="1434730"/>
    <lineage>
        <taxon>Bacteria</taxon>
        <taxon>Bacillati</taxon>
        <taxon>Actinomycetota</taxon>
        <taxon>Actinomycetes</taxon>
        <taxon>Micromonosporales</taxon>
        <taxon>Micromonosporaceae</taxon>
        <taxon>Dactylosporangium</taxon>
    </lineage>
</organism>
<feature type="transmembrane region" description="Helical" evidence="2">
    <location>
        <begin position="139"/>
        <end position="157"/>
    </location>
</feature>
<dbReference type="EMBL" id="JBHSIU010000085">
    <property type="protein sequence ID" value="MFC5005636.1"/>
    <property type="molecule type" value="Genomic_DNA"/>
</dbReference>
<comment type="caution">
    <text evidence="3">The sequence shown here is derived from an EMBL/GenBank/DDBJ whole genome shotgun (WGS) entry which is preliminary data.</text>
</comment>
<evidence type="ECO:0000256" key="1">
    <source>
        <dbReference type="SAM" id="MobiDB-lite"/>
    </source>
</evidence>
<keyword evidence="4" id="KW-1185">Reference proteome</keyword>
<dbReference type="RefSeq" id="WP_380126274.1">
    <property type="nucleotide sequence ID" value="NZ_JBHSIU010000085.1"/>
</dbReference>
<keyword evidence="2" id="KW-1133">Transmembrane helix</keyword>
<keyword evidence="2" id="KW-0812">Transmembrane</keyword>
<feature type="compositionally biased region" description="Basic and acidic residues" evidence="1">
    <location>
        <begin position="87"/>
        <end position="102"/>
    </location>
</feature>
<dbReference type="Proteomes" id="UP001595912">
    <property type="component" value="Unassembled WGS sequence"/>
</dbReference>
<feature type="transmembrane region" description="Helical" evidence="2">
    <location>
        <begin position="195"/>
        <end position="217"/>
    </location>
</feature>
<name>A0ABV9WA64_9ACTN</name>
<gene>
    <name evidence="3" type="ORF">ACFPIJ_48410</name>
</gene>
<reference evidence="4" key="1">
    <citation type="journal article" date="2019" name="Int. J. Syst. Evol. Microbiol.">
        <title>The Global Catalogue of Microorganisms (GCM) 10K type strain sequencing project: providing services to taxonomists for standard genome sequencing and annotation.</title>
        <authorList>
            <consortium name="The Broad Institute Genomics Platform"/>
            <consortium name="The Broad Institute Genome Sequencing Center for Infectious Disease"/>
            <person name="Wu L."/>
            <person name="Ma J."/>
        </authorList>
    </citation>
    <scope>NUCLEOTIDE SEQUENCE [LARGE SCALE GENOMIC DNA]</scope>
    <source>
        <strain evidence="4">CGMCC 4.7152</strain>
    </source>
</reference>
<proteinExistence type="predicted"/>
<feature type="transmembrane region" description="Helical" evidence="2">
    <location>
        <begin position="163"/>
        <end position="183"/>
    </location>
</feature>
<evidence type="ECO:0000313" key="3">
    <source>
        <dbReference type="EMBL" id="MFC5005636.1"/>
    </source>
</evidence>
<keyword evidence="2" id="KW-0472">Membrane</keyword>
<protein>
    <recommendedName>
        <fullName evidence="5">Thrombospondin</fullName>
    </recommendedName>
</protein>
<sequence length="242" mass="26075">MARIGQLFGKRDAAVVDRDHDGVDDRDEDRTVDQRVDRDRDGVVDRTLDNRVDRDGDGVDDRVESKRLRTSDRTQRIPAVAPLSGVTDRDTDRDGIADRRETPTTTMKPVIDREPAPDTASDTDAVAVVEPGRPARASLLSTLGLVVGVVAVATALTGLLATWALPLGALGLLLSFGGIIAGARRHVAGRGTGTLGVLFSGTAVVFAILALTGQVSWLDSDVDQVARLNEWLDAQFPWMKDW</sequence>